<evidence type="ECO:0000313" key="3">
    <source>
        <dbReference type="Proteomes" id="UP001549749"/>
    </source>
</evidence>
<dbReference type="RefSeq" id="WP_354660390.1">
    <property type="nucleotide sequence ID" value="NZ_JBEXAC010000001.1"/>
</dbReference>
<gene>
    <name evidence="2" type="ORF">ABR189_10265</name>
</gene>
<accession>A0ABV2T3Z7</accession>
<name>A0ABV2T3Z7_9BACT</name>
<reference evidence="2 3" key="1">
    <citation type="submission" date="2024-06" db="EMBL/GenBank/DDBJ databases">
        <title>Chitinophaga defluvii sp. nov., isolated from municipal sewage.</title>
        <authorList>
            <person name="Zhang L."/>
        </authorList>
    </citation>
    <scope>NUCLEOTIDE SEQUENCE [LARGE SCALE GENOMIC DNA]</scope>
    <source>
        <strain evidence="2 3">H8</strain>
    </source>
</reference>
<feature type="region of interest" description="Disordered" evidence="1">
    <location>
        <begin position="1"/>
        <end position="50"/>
    </location>
</feature>
<dbReference type="EMBL" id="JBEXAC010000001">
    <property type="protein sequence ID" value="MET6997755.1"/>
    <property type="molecule type" value="Genomic_DNA"/>
</dbReference>
<organism evidence="2 3">
    <name type="scientific">Chitinophaga defluvii</name>
    <dbReference type="NCBI Taxonomy" id="3163343"/>
    <lineage>
        <taxon>Bacteria</taxon>
        <taxon>Pseudomonadati</taxon>
        <taxon>Bacteroidota</taxon>
        <taxon>Chitinophagia</taxon>
        <taxon>Chitinophagales</taxon>
        <taxon>Chitinophagaceae</taxon>
        <taxon>Chitinophaga</taxon>
    </lineage>
</organism>
<comment type="caution">
    <text evidence="2">The sequence shown here is derived from an EMBL/GenBank/DDBJ whole genome shotgun (WGS) entry which is preliminary data.</text>
</comment>
<feature type="compositionally biased region" description="Polar residues" evidence="1">
    <location>
        <begin position="32"/>
        <end position="50"/>
    </location>
</feature>
<sequence>MSLLSNNKKKGGKTGIAQPKAAGHVAPKGKANTKSVSRNTRLTGGSQRGS</sequence>
<proteinExistence type="predicted"/>
<keyword evidence="3" id="KW-1185">Reference proteome</keyword>
<evidence type="ECO:0000313" key="2">
    <source>
        <dbReference type="EMBL" id="MET6997755.1"/>
    </source>
</evidence>
<evidence type="ECO:0000256" key="1">
    <source>
        <dbReference type="SAM" id="MobiDB-lite"/>
    </source>
</evidence>
<protein>
    <submittedName>
        <fullName evidence="2">Uncharacterized protein</fullName>
    </submittedName>
</protein>
<dbReference type="Proteomes" id="UP001549749">
    <property type="component" value="Unassembled WGS sequence"/>
</dbReference>